<accession>A0AA86QP70</accession>
<keyword evidence="1" id="KW-0175">Coiled coil</keyword>
<reference evidence="2" key="1">
    <citation type="submission" date="2023-06" db="EMBL/GenBank/DDBJ databases">
        <authorList>
            <person name="Kurt Z."/>
        </authorList>
    </citation>
    <scope>NUCLEOTIDE SEQUENCE</scope>
</reference>
<evidence type="ECO:0000313" key="3">
    <source>
        <dbReference type="EMBL" id="CAL5979114.1"/>
    </source>
</evidence>
<dbReference type="AlphaFoldDB" id="A0AA86QP70"/>
<keyword evidence="4" id="KW-1185">Reference proteome</keyword>
<proteinExistence type="predicted"/>
<name>A0AA86QP70_9EUKA</name>
<sequence>MIAIDDLQHILQLKDLDFPIEIQRARYDIAEKDVIYYSIILTSPSQFPISKQDTIIATIQAKQFYIFSQVCAHISICPIFPEQLVYYSGTIKEDYLKQVEFFLKLVFKFATKDSHIRQTQVFRALFCKPLQESCKELSQLLSEMQKHKLLTQSKISTIKTFDLSKKTFVGFTKSIFGKVNDVMSKNQTSVIANIESVDIQDLFKEHEDELQQLEKQVKSYTAFIKQQLQILSQQINSINELKLSIPTEPISLQYQKLLPQLIERNTFLQQYIYPVILIANDMISSSNNILNQYKIANMDLESKTEKHAQLKQKLAQTPQNNEHYFKIFEETNDSQQMCEKAKQEQQYSYGRWNCFFLFTM</sequence>
<feature type="coiled-coil region" evidence="1">
    <location>
        <begin position="196"/>
        <end position="223"/>
    </location>
</feature>
<evidence type="ECO:0000256" key="1">
    <source>
        <dbReference type="SAM" id="Coils"/>
    </source>
</evidence>
<gene>
    <name evidence="2" type="ORF">HINF_LOCUS43075</name>
    <name evidence="3" type="ORF">HINF_LOCUS5261</name>
</gene>
<evidence type="ECO:0000313" key="4">
    <source>
        <dbReference type="Proteomes" id="UP001642409"/>
    </source>
</evidence>
<dbReference type="Proteomes" id="UP001642409">
    <property type="component" value="Unassembled WGS sequence"/>
</dbReference>
<protein>
    <submittedName>
        <fullName evidence="2">Uncharacterized protein</fullName>
    </submittedName>
</protein>
<comment type="caution">
    <text evidence="2">The sequence shown here is derived from an EMBL/GenBank/DDBJ whole genome shotgun (WGS) entry which is preliminary data.</text>
</comment>
<organism evidence="2">
    <name type="scientific">Hexamita inflata</name>
    <dbReference type="NCBI Taxonomy" id="28002"/>
    <lineage>
        <taxon>Eukaryota</taxon>
        <taxon>Metamonada</taxon>
        <taxon>Diplomonadida</taxon>
        <taxon>Hexamitidae</taxon>
        <taxon>Hexamitinae</taxon>
        <taxon>Hexamita</taxon>
    </lineage>
</organism>
<evidence type="ECO:0000313" key="2">
    <source>
        <dbReference type="EMBL" id="CAI9955430.1"/>
    </source>
</evidence>
<dbReference type="EMBL" id="CATOUU010000865">
    <property type="protein sequence ID" value="CAI9955430.1"/>
    <property type="molecule type" value="Genomic_DNA"/>
</dbReference>
<dbReference type="EMBL" id="CAXDID020000010">
    <property type="protein sequence ID" value="CAL5979114.1"/>
    <property type="molecule type" value="Genomic_DNA"/>
</dbReference>
<reference evidence="3 4" key="2">
    <citation type="submission" date="2024-07" db="EMBL/GenBank/DDBJ databases">
        <authorList>
            <person name="Akdeniz Z."/>
        </authorList>
    </citation>
    <scope>NUCLEOTIDE SEQUENCE [LARGE SCALE GENOMIC DNA]</scope>
</reference>